<evidence type="ECO:0000313" key="1">
    <source>
        <dbReference type="EMBL" id="TDN49169.1"/>
    </source>
</evidence>
<protein>
    <submittedName>
        <fullName evidence="1">Uncharacterized protein</fullName>
    </submittedName>
</protein>
<dbReference type="AlphaFoldDB" id="A0A4R6DWZ9"/>
<dbReference type="EMBL" id="SNVV01000012">
    <property type="protein sequence ID" value="TDN49169.1"/>
    <property type="molecule type" value="Genomic_DNA"/>
</dbReference>
<name>A0A4R6DWZ9_9RHOO</name>
<gene>
    <name evidence="1" type="ORF">C7389_11220</name>
</gene>
<reference evidence="1 2" key="1">
    <citation type="submission" date="2019-03" db="EMBL/GenBank/DDBJ databases">
        <title>Genomic Encyclopedia of Type Strains, Phase IV (KMG-IV): sequencing the most valuable type-strain genomes for metagenomic binning, comparative biology and taxonomic classification.</title>
        <authorList>
            <person name="Goeker M."/>
        </authorList>
    </citation>
    <scope>NUCLEOTIDE SEQUENCE [LARGE SCALE GENOMIC DNA]</scope>
    <source>
        <strain evidence="1 2">DSM 12121</strain>
    </source>
</reference>
<proteinExistence type="predicted"/>
<accession>A0A4R6DWZ9</accession>
<keyword evidence="2" id="KW-1185">Reference proteome</keyword>
<sequence>MAVGSVDPVDEHALSSRPLTLQTIRIRTSVSDDRISALRGKAAAVCGGNGPALLTSRKLARLSKGGRGALGCSLKSIGTAGFSLAICQLISQHAAQAAAANEGEKADHQ</sequence>
<dbReference type="RefSeq" id="WP_133592600.1">
    <property type="nucleotide sequence ID" value="NZ_SNVV01000012.1"/>
</dbReference>
<organism evidence="1 2">
    <name type="scientific">Azoarcus indigens</name>
    <dbReference type="NCBI Taxonomy" id="29545"/>
    <lineage>
        <taxon>Bacteria</taxon>
        <taxon>Pseudomonadati</taxon>
        <taxon>Pseudomonadota</taxon>
        <taxon>Betaproteobacteria</taxon>
        <taxon>Rhodocyclales</taxon>
        <taxon>Zoogloeaceae</taxon>
        <taxon>Azoarcus</taxon>
    </lineage>
</organism>
<comment type="caution">
    <text evidence="1">The sequence shown here is derived from an EMBL/GenBank/DDBJ whole genome shotgun (WGS) entry which is preliminary data.</text>
</comment>
<dbReference type="Proteomes" id="UP000295129">
    <property type="component" value="Unassembled WGS sequence"/>
</dbReference>
<evidence type="ECO:0000313" key="2">
    <source>
        <dbReference type="Proteomes" id="UP000295129"/>
    </source>
</evidence>